<dbReference type="AlphaFoldDB" id="A0A6N7J166"/>
<dbReference type="EMBL" id="VOGC01000006">
    <property type="protein sequence ID" value="MQN01350.1"/>
    <property type="molecule type" value="Genomic_DNA"/>
</dbReference>
<sequence length="54" mass="6090">MEAESTIIAGGKKNPHEVKQTVDQAAAVLIRDIHVKTWKNSFLMKNPVKSRIFI</sequence>
<accession>A0A6N7J166</accession>
<keyword evidence="2" id="KW-1185">Reference proteome</keyword>
<reference evidence="1" key="1">
    <citation type="journal article" date="2020" name="Appl. Environ. Microbiol.">
        <title>Medium-Chain Fatty Acid Synthesis by 'Candidatus Weimeria bifida' gen. nov., sp. nov., and 'Candidatus Pseudoramibacter fermentans' sp. nov.</title>
        <authorList>
            <person name="Scarborough M.J."/>
            <person name="Myers K.S."/>
            <person name="Donohue T.J."/>
            <person name="Noguera D.R."/>
        </authorList>
    </citation>
    <scope>NUCLEOTIDE SEQUENCE</scope>
    <source>
        <strain evidence="1">LCO1.1</strain>
    </source>
</reference>
<comment type="caution">
    <text evidence="1">The sequence shown here is derived from an EMBL/GenBank/DDBJ whole genome shotgun (WGS) entry which is preliminary data.</text>
</comment>
<evidence type="ECO:0000313" key="2">
    <source>
        <dbReference type="Proteomes" id="UP000460257"/>
    </source>
</evidence>
<gene>
    <name evidence="1" type="ORF">FRC54_05395</name>
</gene>
<organism evidence="1 2">
    <name type="scientific">Candidatus Weimeria bifida</name>
    <dbReference type="NCBI Taxonomy" id="2599074"/>
    <lineage>
        <taxon>Bacteria</taxon>
        <taxon>Bacillati</taxon>
        <taxon>Bacillota</taxon>
        <taxon>Clostridia</taxon>
        <taxon>Lachnospirales</taxon>
        <taxon>Lachnospiraceae</taxon>
        <taxon>Candidatus Weimeria</taxon>
    </lineage>
</organism>
<evidence type="ECO:0000313" key="1">
    <source>
        <dbReference type="EMBL" id="MQN01350.1"/>
    </source>
</evidence>
<name>A0A6N7J166_9FIRM</name>
<proteinExistence type="predicted"/>
<protein>
    <submittedName>
        <fullName evidence="1">Uncharacterized protein</fullName>
    </submittedName>
</protein>
<dbReference type="Proteomes" id="UP000460257">
    <property type="component" value="Unassembled WGS sequence"/>
</dbReference>